<organism evidence="9 10">
    <name type="scientific">Leptospira gomenensis</name>
    <dbReference type="NCBI Taxonomy" id="2484974"/>
    <lineage>
        <taxon>Bacteria</taxon>
        <taxon>Pseudomonadati</taxon>
        <taxon>Spirochaetota</taxon>
        <taxon>Spirochaetia</taxon>
        <taxon>Leptospirales</taxon>
        <taxon>Leptospiraceae</taxon>
        <taxon>Leptospira</taxon>
    </lineage>
</organism>
<keyword evidence="3 6" id="KW-0812">Transmembrane</keyword>
<feature type="transmembrane region" description="Helical" evidence="6">
    <location>
        <begin position="243"/>
        <end position="269"/>
    </location>
</feature>
<feature type="transmembrane region" description="Helical" evidence="6">
    <location>
        <begin position="705"/>
        <end position="723"/>
    </location>
</feature>
<keyword evidence="10" id="KW-1185">Reference proteome</keyword>
<evidence type="ECO:0000259" key="7">
    <source>
        <dbReference type="Pfam" id="PF02687"/>
    </source>
</evidence>
<sequence>MSIRLYVLFLFEYFRSHTSAAFFALVGISLGVGLFISTTANGIKAEKSLTDFAMGYFQGEYKIKISSALGEQDLPAELISRLHRDPDLGWVVKIVPRIQREVIVNDSIRAVYLGLDFLKETGNLSVSAESFQGLGMDTVFVSRALSERLNSEPTKIEADQKKFTIANWKRIETEGGNLFLEDIDSAMKRFGISGKVSFLLVQPDEFRVEQKSILETKLGPDYRVETIDDIREKSGNALRSFQLNLLVISFISLIIAFFMVSNTMSGLYLAREKELGILKTMGLGRGHTFLLFVSQSFLLGSAGSFFGLILGFYFSRLEFFSPEATTADLSYLKTYTSIPSEIWIVSMGIGIFGSVFSSAFSSWRAGKISPSTVLRESASGNARISDAKLLLYGVTSLILFCGVAYLPFRTQIPWAGLIGIGGIVVGIVLCFPWIFSAFGELFFRFSQISDRSFVFARIGLEETKNQPLRNTLTSATLMLATSLVVCLSILTDSYRRSLNDWVNEEFPADLTVINSSNLAAGINGGVPLFLLNEISKIETVRSLDGFCVNTRVETDKGNFTIHAYTFSTHDGENSPERNATGEKEILISSNMAYLQNFKVGDTIPISTPLGKKEFLIRGIKEHFFSERGTIMMDINRYEEYFGLQGYNSIKIFLNKGADLSLTKREIEEILEENPSLKILDAAEVRALYTEGVDKVFGVLNTLKTTAFLIAMISLISSLLHNLISKKTTLGILKYLGADFAQIRRILMTESVFITVISTCFGILLAFLLSPIVLYVVNKNAFGWTLKFTVSPEIVLFFLFLSPILGIISSVFPLYTLRKLGYKMSRE</sequence>
<reference evidence="9" key="1">
    <citation type="journal article" date="2019" name="PLoS Negl. Trop. Dis.">
        <title>Revisiting the worldwide diversity of Leptospira species in the environment.</title>
        <authorList>
            <person name="Vincent A.T."/>
            <person name="Schiettekatte O."/>
            <person name="Bourhy P."/>
            <person name="Veyrier F.J."/>
            <person name="Picardeau M."/>
        </authorList>
    </citation>
    <scope>NUCLEOTIDE SEQUENCE [LARGE SCALE GENOMIC DNA]</scope>
    <source>
        <strain evidence="9">201800299</strain>
    </source>
</reference>
<dbReference type="AlphaFoldDB" id="A0A5F1YGM0"/>
<evidence type="ECO:0000256" key="6">
    <source>
        <dbReference type="SAM" id="Phobius"/>
    </source>
</evidence>
<feature type="transmembrane region" description="Helical" evidence="6">
    <location>
        <begin position="342"/>
        <end position="360"/>
    </location>
</feature>
<feature type="transmembrane region" description="Helical" evidence="6">
    <location>
        <begin position="289"/>
        <end position="314"/>
    </location>
</feature>
<dbReference type="OrthoDB" id="343744at2"/>
<feature type="transmembrane region" description="Helical" evidence="6">
    <location>
        <begin position="20"/>
        <end position="40"/>
    </location>
</feature>
<comment type="subcellular location">
    <subcellularLocation>
        <location evidence="1">Cell membrane</location>
        <topology evidence="1">Multi-pass membrane protein</topology>
    </subcellularLocation>
</comment>
<evidence type="ECO:0000256" key="4">
    <source>
        <dbReference type="ARBA" id="ARBA00022989"/>
    </source>
</evidence>
<evidence type="ECO:0000256" key="3">
    <source>
        <dbReference type="ARBA" id="ARBA00022692"/>
    </source>
</evidence>
<dbReference type="RefSeq" id="WP_135595603.1">
    <property type="nucleotide sequence ID" value="NZ_RQEZ01000039.1"/>
</dbReference>
<comment type="caution">
    <text evidence="9">The sequence shown here is derived from an EMBL/GenBank/DDBJ whole genome shotgun (WGS) entry which is preliminary data.</text>
</comment>
<keyword evidence="4 6" id="KW-1133">Transmembrane helix</keyword>
<feature type="domain" description="MacB-like periplasmic core" evidence="8">
    <location>
        <begin position="472"/>
        <end position="668"/>
    </location>
</feature>
<dbReference type="InterPro" id="IPR003838">
    <property type="entry name" value="ABC3_permease_C"/>
</dbReference>
<protein>
    <submittedName>
        <fullName evidence="9">ABC transporter permease</fullName>
    </submittedName>
</protein>
<accession>A0A5F1YGM0</accession>
<proteinExistence type="predicted"/>
<evidence type="ECO:0000259" key="8">
    <source>
        <dbReference type="Pfam" id="PF12704"/>
    </source>
</evidence>
<feature type="transmembrane region" description="Helical" evidence="6">
    <location>
        <begin position="389"/>
        <end position="408"/>
    </location>
</feature>
<feature type="transmembrane region" description="Helical" evidence="6">
    <location>
        <begin position="751"/>
        <end position="773"/>
    </location>
</feature>
<dbReference type="EMBL" id="RQFA01000063">
    <property type="protein sequence ID" value="TGK31492.1"/>
    <property type="molecule type" value="Genomic_DNA"/>
</dbReference>
<keyword evidence="2" id="KW-1003">Cell membrane</keyword>
<dbReference type="PANTHER" id="PTHR30287:SF2">
    <property type="entry name" value="BLL1001 PROTEIN"/>
    <property type="match status" value="1"/>
</dbReference>
<dbReference type="GO" id="GO:0005886">
    <property type="term" value="C:plasma membrane"/>
    <property type="evidence" value="ECO:0007669"/>
    <property type="project" value="UniProtKB-SubCell"/>
</dbReference>
<dbReference type="InterPro" id="IPR038766">
    <property type="entry name" value="Membrane_comp_ABC_pdt"/>
</dbReference>
<evidence type="ECO:0000313" key="9">
    <source>
        <dbReference type="EMBL" id="TGK31492.1"/>
    </source>
</evidence>
<evidence type="ECO:0000313" key="10">
    <source>
        <dbReference type="Proteomes" id="UP000298277"/>
    </source>
</evidence>
<dbReference type="InterPro" id="IPR025857">
    <property type="entry name" value="MacB_PCD"/>
</dbReference>
<evidence type="ECO:0000256" key="1">
    <source>
        <dbReference type="ARBA" id="ARBA00004651"/>
    </source>
</evidence>
<dbReference type="Pfam" id="PF02687">
    <property type="entry name" value="FtsX"/>
    <property type="match status" value="2"/>
</dbReference>
<keyword evidence="5 6" id="KW-0472">Membrane</keyword>
<feature type="transmembrane region" description="Helical" evidence="6">
    <location>
        <begin position="793"/>
        <end position="816"/>
    </location>
</feature>
<evidence type="ECO:0000256" key="5">
    <source>
        <dbReference type="ARBA" id="ARBA00023136"/>
    </source>
</evidence>
<gene>
    <name evidence="9" type="ORF">EHQ17_13840</name>
</gene>
<feature type="transmembrane region" description="Helical" evidence="6">
    <location>
        <begin position="414"/>
        <end position="443"/>
    </location>
</feature>
<name>A0A5F1YGM0_9LEPT</name>
<dbReference type="Pfam" id="PF12704">
    <property type="entry name" value="MacB_PCD"/>
    <property type="match status" value="1"/>
</dbReference>
<dbReference type="Proteomes" id="UP000298277">
    <property type="component" value="Unassembled WGS sequence"/>
</dbReference>
<feature type="domain" description="ABC3 transporter permease C-terminal" evidence="7">
    <location>
        <begin position="247"/>
        <end position="370"/>
    </location>
</feature>
<evidence type="ECO:0000256" key="2">
    <source>
        <dbReference type="ARBA" id="ARBA00022475"/>
    </source>
</evidence>
<dbReference type="PANTHER" id="PTHR30287">
    <property type="entry name" value="MEMBRANE COMPONENT OF PREDICTED ABC SUPERFAMILY METABOLITE UPTAKE TRANSPORTER"/>
    <property type="match status" value="1"/>
</dbReference>
<feature type="domain" description="ABC3 transporter permease C-terminal" evidence="7">
    <location>
        <begin position="706"/>
        <end position="819"/>
    </location>
</feature>